<dbReference type="EMBL" id="PIDR01000300">
    <property type="protein sequence ID" value="PLO70516.1"/>
    <property type="molecule type" value="Genomic_DNA"/>
</dbReference>
<feature type="region of interest" description="Disordered" evidence="1">
    <location>
        <begin position="1"/>
        <end position="25"/>
    </location>
</feature>
<reference evidence="2 3" key="2">
    <citation type="submission" date="2018-01" db="EMBL/GenBank/DDBJ databases">
        <title>Genomic study of Klebsiella pneumoniae.</title>
        <authorList>
            <person name="Yang Y."/>
            <person name="Bicalho R."/>
        </authorList>
    </citation>
    <scope>NUCLEOTIDE SEQUENCE [LARGE SCALE GENOMIC DNA]</scope>
    <source>
        <strain evidence="2 3">A10</strain>
    </source>
</reference>
<dbReference type="Pfam" id="PF13973">
    <property type="entry name" value="DUF4222"/>
    <property type="match status" value="1"/>
</dbReference>
<name>A0A2J5PWU3_9ENTR</name>
<dbReference type="InterPro" id="IPR025317">
    <property type="entry name" value="DUF4222"/>
</dbReference>
<comment type="caution">
    <text evidence="2">The sequence shown here is derived from an EMBL/GenBank/DDBJ whole genome shotgun (WGS) entry which is preliminary data.</text>
</comment>
<feature type="compositionally biased region" description="Low complexity" evidence="1">
    <location>
        <begin position="1"/>
        <end position="14"/>
    </location>
</feature>
<sequence>MVKNNSGSAASGSAHPEILPGDKWADNGGVRVIIESCQFNRVKFYRDGYQSPCIYPEQRFIKEFSPVKGTGHE</sequence>
<protein>
    <recommendedName>
        <fullName evidence="4">DUF4222 domain-containing protein</fullName>
    </recommendedName>
</protein>
<evidence type="ECO:0008006" key="4">
    <source>
        <dbReference type="Google" id="ProtNLM"/>
    </source>
</evidence>
<evidence type="ECO:0000313" key="3">
    <source>
        <dbReference type="Proteomes" id="UP000234667"/>
    </source>
</evidence>
<evidence type="ECO:0000313" key="2">
    <source>
        <dbReference type="EMBL" id="PLO70516.1"/>
    </source>
</evidence>
<dbReference type="Proteomes" id="UP000234667">
    <property type="component" value="Unassembled WGS sequence"/>
</dbReference>
<reference evidence="2 3" key="1">
    <citation type="submission" date="2017-11" db="EMBL/GenBank/DDBJ databases">
        <authorList>
            <person name="Han C.G."/>
        </authorList>
    </citation>
    <scope>NUCLEOTIDE SEQUENCE [LARGE SCALE GENOMIC DNA]</scope>
    <source>
        <strain evidence="2 3">A10</strain>
    </source>
</reference>
<dbReference type="AlphaFoldDB" id="A0A2J5PWU3"/>
<organism evidence="2 3">
    <name type="scientific">Klebsiella michiganensis</name>
    <dbReference type="NCBI Taxonomy" id="1134687"/>
    <lineage>
        <taxon>Bacteria</taxon>
        <taxon>Pseudomonadati</taxon>
        <taxon>Pseudomonadota</taxon>
        <taxon>Gammaproteobacteria</taxon>
        <taxon>Enterobacterales</taxon>
        <taxon>Enterobacteriaceae</taxon>
        <taxon>Klebsiella/Raoultella group</taxon>
        <taxon>Klebsiella</taxon>
    </lineage>
</organism>
<evidence type="ECO:0000256" key="1">
    <source>
        <dbReference type="SAM" id="MobiDB-lite"/>
    </source>
</evidence>
<accession>A0A2J5PWU3</accession>
<gene>
    <name evidence="2" type="ORF">CWN49_11885</name>
</gene>
<proteinExistence type="predicted"/>